<reference evidence="1" key="1">
    <citation type="submission" date="2019-08" db="EMBL/GenBank/DDBJ databases">
        <authorList>
            <person name="Kucharzyk K."/>
            <person name="Murdoch R.W."/>
            <person name="Higgins S."/>
            <person name="Loffler F."/>
        </authorList>
    </citation>
    <scope>NUCLEOTIDE SEQUENCE</scope>
</reference>
<organism evidence="1">
    <name type="scientific">bioreactor metagenome</name>
    <dbReference type="NCBI Taxonomy" id="1076179"/>
    <lineage>
        <taxon>unclassified sequences</taxon>
        <taxon>metagenomes</taxon>
        <taxon>ecological metagenomes</taxon>
    </lineage>
</organism>
<comment type="caution">
    <text evidence="1">The sequence shown here is derived from an EMBL/GenBank/DDBJ whole genome shotgun (WGS) entry which is preliminary data.</text>
</comment>
<sequence>MMNLPVGTVKWHLNKARNELKEGFIMERKIGKLGLKPIKATGFGHSGNPGTNGGPEFYLGDSLNLNIVYSVYHDPKTRDEIAEELGVTPVFIEDKIGFLEGNGFLIKQPKNRFTTYVKFDPETYFLEEAENILKKQHEIAELLALDYTQSIRKAVADYPDVFIPSENKELFEAAAIFYGVANKCQIPINKDLSKYSIKTTSGGNFIACVNLPSKQIDTDYVSVLQPQDLSACGNMTRYSDKYPVYSWSIDTKYCSRKGHWENNLTSDYEFLYEFMTREISDNSANTDKFKRLRERKYLTDDNKVNIMVVKGKAEDFFEKIPSLDEATKKKFAGYALEAAEMTARNYPPQMRDLIISWHAGGFVSNSVAVMVMDILYNNGTFKALTENEKVTSNLIMFCDRLPNV</sequence>
<name>A0A645AUG5_9ZZZZ</name>
<accession>A0A645AUG5</accession>
<proteinExistence type="predicted"/>
<gene>
    <name evidence="1" type="ORF">SDC9_103709</name>
</gene>
<protein>
    <submittedName>
        <fullName evidence="1">Uncharacterized protein</fullName>
    </submittedName>
</protein>
<evidence type="ECO:0000313" key="1">
    <source>
        <dbReference type="EMBL" id="MPM56892.1"/>
    </source>
</evidence>
<dbReference type="AlphaFoldDB" id="A0A645AUG5"/>
<dbReference type="EMBL" id="VSSQ01015987">
    <property type="protein sequence ID" value="MPM56892.1"/>
    <property type="molecule type" value="Genomic_DNA"/>
</dbReference>